<organism evidence="4 5">
    <name type="scientific">Armadillidium nasatum</name>
    <dbReference type="NCBI Taxonomy" id="96803"/>
    <lineage>
        <taxon>Eukaryota</taxon>
        <taxon>Metazoa</taxon>
        <taxon>Ecdysozoa</taxon>
        <taxon>Arthropoda</taxon>
        <taxon>Crustacea</taxon>
        <taxon>Multicrustacea</taxon>
        <taxon>Malacostraca</taxon>
        <taxon>Eumalacostraca</taxon>
        <taxon>Peracarida</taxon>
        <taxon>Isopoda</taxon>
        <taxon>Oniscidea</taxon>
        <taxon>Crinocheta</taxon>
        <taxon>Armadillidiidae</taxon>
        <taxon>Armadillidium</taxon>
    </lineage>
</organism>
<dbReference type="OrthoDB" id="5840532at2759"/>
<name>A0A5N5SJJ2_9CRUS</name>
<dbReference type="PANTHER" id="PTHR24322">
    <property type="entry name" value="PKSB"/>
    <property type="match status" value="1"/>
</dbReference>
<dbReference type="AlphaFoldDB" id="A0A5N5SJJ2"/>
<keyword evidence="5" id="KW-1185">Reference proteome</keyword>
<comment type="similarity">
    <text evidence="1 3">Belongs to the short-chain dehydrogenases/reductases (SDR) family.</text>
</comment>
<dbReference type="Proteomes" id="UP000326759">
    <property type="component" value="Unassembled WGS sequence"/>
</dbReference>
<dbReference type="GO" id="GO:0005811">
    <property type="term" value="C:lipid droplet"/>
    <property type="evidence" value="ECO:0007669"/>
    <property type="project" value="TreeGrafter"/>
</dbReference>
<dbReference type="Gene3D" id="3.40.50.720">
    <property type="entry name" value="NAD(P)-binding Rossmann-like Domain"/>
    <property type="match status" value="1"/>
</dbReference>
<evidence type="ECO:0000256" key="1">
    <source>
        <dbReference type="ARBA" id="ARBA00006484"/>
    </source>
</evidence>
<protein>
    <submittedName>
        <fullName evidence="4">Putative oxidoreductase YusZ</fullName>
    </submittedName>
</protein>
<dbReference type="EMBL" id="SEYY01024396">
    <property type="protein sequence ID" value="KAB7494156.1"/>
    <property type="molecule type" value="Genomic_DNA"/>
</dbReference>
<gene>
    <name evidence="4" type="primary">yusZ</name>
    <name evidence="4" type="ORF">Anas_04801</name>
</gene>
<dbReference type="GO" id="GO:0016616">
    <property type="term" value="F:oxidoreductase activity, acting on the CH-OH group of donors, NAD or NADP as acceptor"/>
    <property type="evidence" value="ECO:0007669"/>
    <property type="project" value="TreeGrafter"/>
</dbReference>
<dbReference type="InterPro" id="IPR002347">
    <property type="entry name" value="SDR_fam"/>
</dbReference>
<accession>A0A5N5SJJ2</accession>
<proteinExistence type="inferred from homology"/>
<evidence type="ECO:0000313" key="4">
    <source>
        <dbReference type="EMBL" id="KAB7494156.1"/>
    </source>
</evidence>
<dbReference type="PRINTS" id="PR00081">
    <property type="entry name" value="GDHRDH"/>
</dbReference>
<keyword evidence="2" id="KW-0560">Oxidoreductase</keyword>
<dbReference type="PRINTS" id="PR00080">
    <property type="entry name" value="SDRFAMILY"/>
</dbReference>
<evidence type="ECO:0000256" key="2">
    <source>
        <dbReference type="ARBA" id="ARBA00023002"/>
    </source>
</evidence>
<comment type="caution">
    <text evidence="4">The sequence shown here is derived from an EMBL/GenBank/DDBJ whole genome shotgun (WGS) entry which is preliminary data.</text>
</comment>
<evidence type="ECO:0000313" key="5">
    <source>
        <dbReference type="Proteomes" id="UP000326759"/>
    </source>
</evidence>
<dbReference type="InterPro" id="IPR036291">
    <property type="entry name" value="NAD(P)-bd_dom_sf"/>
</dbReference>
<dbReference type="SUPFAM" id="SSF51735">
    <property type="entry name" value="NAD(P)-binding Rossmann-fold domains"/>
    <property type="match status" value="1"/>
</dbReference>
<sequence length="192" mass="21465">MVVTAYDIVPYKPFLEYTPNEIEMIFDSNVLSHIWTIKAWLPTFLKRGRGHIVSISSICGTIGVPNLVPYSSSKHAVAGFLESLTEELRYGNLNPNIKLTRIHSMPELINFGSNQQESFPFTHSLISIEDYGNSVIESVRREEEVVFIPNHYYHIIKLTQPLKMAASTAAASSISHPSAALQRPKKAGASDY</sequence>
<dbReference type="Pfam" id="PF00106">
    <property type="entry name" value="adh_short"/>
    <property type="match status" value="1"/>
</dbReference>
<reference evidence="4 5" key="1">
    <citation type="journal article" date="2019" name="PLoS Biol.">
        <title>Sex chromosomes control vertical transmission of feminizing Wolbachia symbionts in an isopod.</title>
        <authorList>
            <person name="Becking T."/>
            <person name="Chebbi M.A."/>
            <person name="Giraud I."/>
            <person name="Moumen B."/>
            <person name="Laverre T."/>
            <person name="Caubet Y."/>
            <person name="Peccoud J."/>
            <person name="Gilbert C."/>
            <person name="Cordaux R."/>
        </authorList>
    </citation>
    <scope>NUCLEOTIDE SEQUENCE [LARGE SCALE GENOMIC DNA]</scope>
    <source>
        <strain evidence="4">ANa2</strain>
        <tissue evidence="4">Whole body excluding digestive tract and cuticle</tissue>
    </source>
</reference>
<dbReference type="PANTHER" id="PTHR24322:SF736">
    <property type="entry name" value="RETINOL DEHYDROGENASE 10"/>
    <property type="match status" value="1"/>
</dbReference>
<evidence type="ECO:0000256" key="3">
    <source>
        <dbReference type="RuleBase" id="RU000363"/>
    </source>
</evidence>